<dbReference type="SUPFAM" id="SSF55961">
    <property type="entry name" value="Bet v1-like"/>
    <property type="match status" value="1"/>
</dbReference>
<sequence length="164" mass="18708">MPLVQKGDTLSASAEIRASAADVYAVVSDVTRIPEWSPETYRAEWLTPNRFRAWNRRRLGWWKTDANVVITEPDREFSFIVQVEALGGDWAQWTYLIEPGSTAGTVRLTETFRMCVPLPIGAIIFEYVCLFMRDRPSDLQSNLQTSVNKIREIVETAVTTHDAR</sequence>
<dbReference type="RefSeq" id="WP_110320359.1">
    <property type="nucleotide sequence ID" value="NZ_QJJU01000063.1"/>
</dbReference>
<dbReference type="InterPro" id="IPR023393">
    <property type="entry name" value="START-like_dom_sf"/>
</dbReference>
<dbReference type="CDD" id="cd07812">
    <property type="entry name" value="SRPBCC"/>
    <property type="match status" value="1"/>
</dbReference>
<name>A0A318GY08_9MYCO</name>
<dbReference type="Pfam" id="PF10604">
    <property type="entry name" value="Polyketide_cyc2"/>
    <property type="match status" value="1"/>
</dbReference>
<keyword evidence="2" id="KW-1185">Reference proteome</keyword>
<reference evidence="2" key="1">
    <citation type="submission" date="2018-05" db="EMBL/GenBank/DDBJ databases">
        <authorList>
            <person name="Deangelis K."/>
            <person name="Huntemann M."/>
            <person name="Clum A."/>
            <person name="Pillay M."/>
            <person name="Palaniappan K."/>
            <person name="Varghese N."/>
            <person name="Mikhailova N."/>
            <person name="Stamatis D."/>
            <person name="Reddy T."/>
            <person name="Daum C."/>
            <person name="Shapiro N."/>
            <person name="Ivanova N."/>
            <person name="Kyrpides N."/>
            <person name="Woyke T."/>
        </authorList>
    </citation>
    <scope>NUCLEOTIDE SEQUENCE [LARGE SCALE GENOMIC DNA]</scope>
    <source>
        <strain evidence="2">GAS496</strain>
    </source>
</reference>
<protein>
    <submittedName>
        <fullName evidence="1">Polyketide cyclase/dehydrase/lipid transport protein</fullName>
    </submittedName>
</protein>
<dbReference type="Gene3D" id="3.30.530.20">
    <property type="match status" value="1"/>
</dbReference>
<dbReference type="AlphaFoldDB" id="A0A318GY08"/>
<evidence type="ECO:0000313" key="2">
    <source>
        <dbReference type="Proteomes" id="UP000247781"/>
    </source>
</evidence>
<proteinExistence type="predicted"/>
<comment type="caution">
    <text evidence="1">The sequence shown here is derived from an EMBL/GenBank/DDBJ whole genome shotgun (WGS) entry which is preliminary data.</text>
</comment>
<dbReference type="EMBL" id="QJJU01000063">
    <property type="protein sequence ID" value="PXW94917.1"/>
    <property type="molecule type" value="Genomic_DNA"/>
</dbReference>
<dbReference type="InterPro" id="IPR019587">
    <property type="entry name" value="Polyketide_cyclase/dehydratase"/>
</dbReference>
<gene>
    <name evidence="1" type="ORF">C8E89_1632</name>
</gene>
<evidence type="ECO:0000313" key="1">
    <source>
        <dbReference type="EMBL" id="PXW94917.1"/>
    </source>
</evidence>
<organism evidence="1 2">
    <name type="scientific">Mycolicibacterium moriokaense</name>
    <dbReference type="NCBI Taxonomy" id="39691"/>
    <lineage>
        <taxon>Bacteria</taxon>
        <taxon>Bacillati</taxon>
        <taxon>Actinomycetota</taxon>
        <taxon>Actinomycetes</taxon>
        <taxon>Mycobacteriales</taxon>
        <taxon>Mycobacteriaceae</taxon>
        <taxon>Mycolicibacterium</taxon>
    </lineage>
</organism>
<reference evidence="1 2" key="2">
    <citation type="submission" date="2018-06" db="EMBL/GenBank/DDBJ databases">
        <title>Sequencing of bacterial isolates from soil warming experiment in Harvard Forest, Massachusetts, USA.</title>
        <authorList>
            <person name="Deangelis K.PhD."/>
        </authorList>
    </citation>
    <scope>NUCLEOTIDE SEQUENCE [LARGE SCALE GENOMIC DNA]</scope>
    <source>
        <strain evidence="1 2">GAS496</strain>
    </source>
</reference>
<dbReference type="Proteomes" id="UP000247781">
    <property type="component" value="Unassembled WGS sequence"/>
</dbReference>
<accession>A0A318GY08</accession>
<dbReference type="OrthoDB" id="4618973at2"/>